<proteinExistence type="predicted"/>
<name>A0A316HSV3_9PSEU</name>
<evidence type="ECO:0000256" key="1">
    <source>
        <dbReference type="ARBA" id="ARBA00023015"/>
    </source>
</evidence>
<dbReference type="Proteomes" id="UP000246005">
    <property type="component" value="Unassembled WGS sequence"/>
</dbReference>
<dbReference type="GO" id="GO:0045892">
    <property type="term" value="P:negative regulation of DNA-templated transcription"/>
    <property type="evidence" value="ECO:0007669"/>
    <property type="project" value="TreeGrafter"/>
</dbReference>
<sequence>MTGIDGESNCLGAVEKAVVVLREIAASASPVSLATLARRASLPKTTVHRLLRTLEAQGVVQRTDAGYEMRENLFTSNRQAPSDLTLRDSVLPAMLTLYNRTRLLVQLMVLDGDRVRCVEQFDGTPNRIGMRAPRGTTWLARSTAAGRVLLARQDSSAELEQARLAGIALDRGATHPEATTVALLVTGPGGMHAAVSVTGPHDAVVRTDLRAALATVAGPLRQRAEDRQIARLRSA</sequence>
<dbReference type="InterPro" id="IPR029016">
    <property type="entry name" value="GAF-like_dom_sf"/>
</dbReference>
<dbReference type="PANTHER" id="PTHR30136:SF35">
    <property type="entry name" value="HTH-TYPE TRANSCRIPTIONAL REGULATOR RV1719"/>
    <property type="match status" value="1"/>
</dbReference>
<dbReference type="GO" id="GO:0003700">
    <property type="term" value="F:DNA-binding transcription factor activity"/>
    <property type="evidence" value="ECO:0007669"/>
    <property type="project" value="TreeGrafter"/>
</dbReference>
<dbReference type="AlphaFoldDB" id="A0A316HSV3"/>
<dbReference type="PANTHER" id="PTHR30136">
    <property type="entry name" value="HELIX-TURN-HELIX TRANSCRIPTIONAL REGULATOR, ICLR FAMILY"/>
    <property type="match status" value="1"/>
</dbReference>
<dbReference type="PROSITE" id="PS51077">
    <property type="entry name" value="HTH_ICLR"/>
    <property type="match status" value="1"/>
</dbReference>
<dbReference type="SUPFAM" id="SSF55781">
    <property type="entry name" value="GAF domain-like"/>
    <property type="match status" value="1"/>
</dbReference>
<dbReference type="Pfam" id="PF01614">
    <property type="entry name" value="IclR_C"/>
    <property type="match status" value="1"/>
</dbReference>
<evidence type="ECO:0000313" key="5">
    <source>
        <dbReference type="EMBL" id="PWK84434.1"/>
    </source>
</evidence>
<reference evidence="5 6" key="1">
    <citation type="submission" date="2018-05" db="EMBL/GenBank/DDBJ databases">
        <title>Genomic Encyclopedia of Type Strains, Phase IV (KMG-IV): sequencing the most valuable type-strain genomes for metagenomic binning, comparative biology and taxonomic classification.</title>
        <authorList>
            <person name="Goeker M."/>
        </authorList>
    </citation>
    <scope>NUCLEOTIDE SEQUENCE [LARGE SCALE GENOMIC DNA]</scope>
    <source>
        <strain evidence="5 6">DSM 45480</strain>
    </source>
</reference>
<dbReference type="EMBL" id="QGHB01000008">
    <property type="protein sequence ID" value="PWK84434.1"/>
    <property type="molecule type" value="Genomic_DNA"/>
</dbReference>
<keyword evidence="3" id="KW-0804">Transcription</keyword>
<dbReference type="InterPro" id="IPR036388">
    <property type="entry name" value="WH-like_DNA-bd_sf"/>
</dbReference>
<protein>
    <submittedName>
        <fullName evidence="5">IclR family transcriptional regulator</fullName>
    </submittedName>
</protein>
<evidence type="ECO:0000313" key="6">
    <source>
        <dbReference type="Proteomes" id="UP000246005"/>
    </source>
</evidence>
<dbReference type="RefSeq" id="WP_170155093.1">
    <property type="nucleotide sequence ID" value="NZ_QGHB01000008.1"/>
</dbReference>
<evidence type="ECO:0000259" key="4">
    <source>
        <dbReference type="PROSITE" id="PS51077"/>
    </source>
</evidence>
<accession>A0A316HSV3</accession>
<dbReference type="SMART" id="SM00346">
    <property type="entry name" value="HTH_ICLR"/>
    <property type="match status" value="1"/>
</dbReference>
<gene>
    <name evidence="5" type="ORF">C8D88_10849</name>
</gene>
<dbReference type="InterPro" id="IPR050707">
    <property type="entry name" value="HTH_MetabolicPath_Reg"/>
</dbReference>
<dbReference type="Gene3D" id="3.30.450.40">
    <property type="match status" value="2"/>
</dbReference>
<dbReference type="Gene3D" id="1.10.10.10">
    <property type="entry name" value="Winged helix-like DNA-binding domain superfamily/Winged helix DNA-binding domain"/>
    <property type="match status" value="1"/>
</dbReference>
<keyword evidence="2" id="KW-0238">DNA-binding</keyword>
<dbReference type="GO" id="GO:0003677">
    <property type="term" value="F:DNA binding"/>
    <property type="evidence" value="ECO:0007669"/>
    <property type="project" value="UniProtKB-KW"/>
</dbReference>
<evidence type="ECO:0000256" key="2">
    <source>
        <dbReference type="ARBA" id="ARBA00023125"/>
    </source>
</evidence>
<comment type="caution">
    <text evidence="5">The sequence shown here is derived from an EMBL/GenBank/DDBJ whole genome shotgun (WGS) entry which is preliminary data.</text>
</comment>
<dbReference type="InterPro" id="IPR005471">
    <property type="entry name" value="Tscrpt_reg_IclR_N"/>
</dbReference>
<dbReference type="InterPro" id="IPR036390">
    <property type="entry name" value="WH_DNA-bd_sf"/>
</dbReference>
<organism evidence="5 6">
    <name type="scientific">Lentzea atacamensis</name>
    <dbReference type="NCBI Taxonomy" id="531938"/>
    <lineage>
        <taxon>Bacteria</taxon>
        <taxon>Bacillati</taxon>
        <taxon>Actinomycetota</taxon>
        <taxon>Actinomycetes</taxon>
        <taxon>Pseudonocardiales</taxon>
        <taxon>Pseudonocardiaceae</taxon>
        <taxon>Lentzea</taxon>
    </lineage>
</organism>
<dbReference type="InterPro" id="IPR014757">
    <property type="entry name" value="Tscrpt_reg_IclR_C"/>
</dbReference>
<evidence type="ECO:0000256" key="3">
    <source>
        <dbReference type="ARBA" id="ARBA00023163"/>
    </source>
</evidence>
<keyword evidence="1" id="KW-0805">Transcription regulation</keyword>
<dbReference type="SUPFAM" id="SSF46785">
    <property type="entry name" value="Winged helix' DNA-binding domain"/>
    <property type="match status" value="1"/>
</dbReference>
<feature type="domain" description="HTH iclR-type" evidence="4">
    <location>
        <begin position="11"/>
        <end position="71"/>
    </location>
</feature>
<dbReference type="Pfam" id="PF09339">
    <property type="entry name" value="HTH_IclR"/>
    <property type="match status" value="1"/>
</dbReference>